<feature type="transmembrane region" description="Helical" evidence="2">
    <location>
        <begin position="342"/>
        <end position="363"/>
    </location>
</feature>
<dbReference type="Proteomes" id="UP001595556">
    <property type="component" value="Unassembled WGS sequence"/>
</dbReference>
<feature type="transmembrane region" description="Helical" evidence="2">
    <location>
        <begin position="397"/>
        <end position="415"/>
    </location>
</feature>
<evidence type="ECO:0000313" key="4">
    <source>
        <dbReference type="Proteomes" id="UP001595556"/>
    </source>
</evidence>
<sequence>MKPFVFKALSFLALLWVLWVASLMAGGVVDDRLRYREAARQALGNSQAGEQLVVGPVLQLPFEERWIEDEPVGKAEEGRFRKVERIVAGHYALMPEALDVVGRLNVTQRGYGLFKSNVYDLEATLTGSFKVPATDVILRARRDSSARFTGTAMPVLAFSEARGLRSLTLTIDGEPVAVAPSTLRPGGLPAVQAAAPEGLPLRWPPGTVVPFTVKLVLTGTEAVNFLPIGTLNTVRLNANWPHPSFGGNVLPTQPQVRTDGFEAHWQLPALASEAQAVWRSALSAEKGDAARVHTQAFGVRMIDPVNIYSLSDRATKYAMLFITLTLAGFALFELFKQLRLHPVQYGLVGLALVLFFLLLLSLAERVGFAWAYLASAAACIGLIGYYAAHVLQGWRRSLPLSLGLTALYGALYGLLNAEENALLSGSLMLFALLAAVMVATRKVDWFALFAQAKASRPEKRTPAAPAAPGTAAVDVQAQGAE</sequence>
<dbReference type="InterPro" id="IPR010364">
    <property type="entry name" value="Uncharacterised_IM_CreD"/>
</dbReference>
<dbReference type="RefSeq" id="WP_377304320.1">
    <property type="nucleotide sequence ID" value="NZ_CP180191.1"/>
</dbReference>
<gene>
    <name evidence="3" type="primary">creD</name>
    <name evidence="3" type="ORF">ACFOEN_12220</name>
</gene>
<comment type="caution">
    <text evidence="3">The sequence shown here is derived from an EMBL/GenBank/DDBJ whole genome shotgun (WGS) entry which is preliminary data.</text>
</comment>
<feature type="compositionally biased region" description="Low complexity" evidence="1">
    <location>
        <begin position="462"/>
        <end position="472"/>
    </location>
</feature>
<protein>
    <submittedName>
        <fullName evidence="3">Cell envelope integrity protein CreD</fullName>
    </submittedName>
</protein>
<dbReference type="PIRSF" id="PIRSF004548">
    <property type="entry name" value="CreD"/>
    <property type="match status" value="1"/>
</dbReference>
<organism evidence="3 4">
    <name type="scientific">Piscinibacterium candidicorallinum</name>
    <dbReference type="NCBI Taxonomy" id="1793872"/>
    <lineage>
        <taxon>Bacteria</taxon>
        <taxon>Pseudomonadati</taxon>
        <taxon>Pseudomonadota</taxon>
        <taxon>Betaproteobacteria</taxon>
        <taxon>Burkholderiales</taxon>
        <taxon>Piscinibacterium</taxon>
    </lineage>
</organism>
<dbReference type="EMBL" id="JBHRTI010000007">
    <property type="protein sequence ID" value="MFC3148387.1"/>
    <property type="molecule type" value="Genomic_DNA"/>
</dbReference>
<keyword evidence="2" id="KW-0812">Transmembrane</keyword>
<evidence type="ECO:0000256" key="1">
    <source>
        <dbReference type="SAM" id="MobiDB-lite"/>
    </source>
</evidence>
<dbReference type="PANTHER" id="PTHR30092:SF0">
    <property type="entry name" value="INNER MEMBRANE PROTEIN CRED"/>
    <property type="match status" value="1"/>
</dbReference>
<evidence type="ECO:0000256" key="2">
    <source>
        <dbReference type="SAM" id="Phobius"/>
    </source>
</evidence>
<keyword evidence="2" id="KW-0472">Membrane</keyword>
<dbReference type="PANTHER" id="PTHR30092">
    <property type="entry name" value="INNER MEMBRANE PROTEIN CRED"/>
    <property type="match status" value="1"/>
</dbReference>
<feature type="transmembrane region" description="Helical" evidence="2">
    <location>
        <begin position="421"/>
        <end position="439"/>
    </location>
</feature>
<feature type="transmembrane region" description="Helical" evidence="2">
    <location>
        <begin position="369"/>
        <end position="388"/>
    </location>
</feature>
<feature type="region of interest" description="Disordered" evidence="1">
    <location>
        <begin position="455"/>
        <end position="481"/>
    </location>
</feature>
<reference evidence="4" key="1">
    <citation type="journal article" date="2019" name="Int. J. Syst. Evol. Microbiol.">
        <title>The Global Catalogue of Microorganisms (GCM) 10K type strain sequencing project: providing services to taxonomists for standard genome sequencing and annotation.</title>
        <authorList>
            <consortium name="The Broad Institute Genomics Platform"/>
            <consortium name="The Broad Institute Genome Sequencing Center for Infectious Disease"/>
            <person name="Wu L."/>
            <person name="Ma J."/>
        </authorList>
    </citation>
    <scope>NUCLEOTIDE SEQUENCE [LARGE SCALE GENOMIC DNA]</scope>
    <source>
        <strain evidence="4">KCTC 52168</strain>
    </source>
</reference>
<keyword evidence="2" id="KW-1133">Transmembrane helix</keyword>
<feature type="transmembrane region" description="Helical" evidence="2">
    <location>
        <begin position="317"/>
        <end position="335"/>
    </location>
</feature>
<dbReference type="NCBIfam" id="NF008712">
    <property type="entry name" value="PRK11715.1-1"/>
    <property type="match status" value="1"/>
</dbReference>
<evidence type="ECO:0000313" key="3">
    <source>
        <dbReference type="EMBL" id="MFC3148387.1"/>
    </source>
</evidence>
<proteinExistence type="predicted"/>
<keyword evidence="4" id="KW-1185">Reference proteome</keyword>
<dbReference type="Pfam" id="PF06123">
    <property type="entry name" value="CreD"/>
    <property type="match status" value="1"/>
</dbReference>
<accession>A0ABV7H9D7</accession>
<name>A0ABV7H9D7_9BURK</name>